<protein>
    <submittedName>
        <fullName evidence="2">DUF2127 domain-containing protein</fullName>
    </submittedName>
</protein>
<keyword evidence="3" id="KW-1185">Reference proteome</keyword>
<dbReference type="RefSeq" id="WP_220380401.1">
    <property type="nucleotide sequence ID" value="NZ_CP080544.1"/>
</dbReference>
<keyword evidence="1" id="KW-0812">Transmembrane</keyword>
<reference evidence="2 3" key="1">
    <citation type="submission" date="2021-08" db="EMBL/GenBank/DDBJ databases">
        <title>Lysobacter sp. strain CJ11 Genome sequencing and assembly.</title>
        <authorList>
            <person name="Kim I."/>
        </authorList>
    </citation>
    <scope>NUCLEOTIDE SEQUENCE [LARGE SCALE GENOMIC DNA]</scope>
    <source>
        <strain evidence="2 3">CJ11</strain>
    </source>
</reference>
<proteinExistence type="predicted"/>
<sequence>MEVVSPRKALRWIAAVELFKGAVACLGGFSLAWAGPAPVKNAIEHLARAFHMDAQNGMLAQLSARISTNSIHVAVAVTLAYAAMRFVEGYGLWRTREWASWFGAISAGVYLPIEIIALVRHPHVLEASILVLNIAVVLYLIHDIRRRHPNYGKRSKLP</sequence>
<evidence type="ECO:0000256" key="1">
    <source>
        <dbReference type="SAM" id="Phobius"/>
    </source>
</evidence>
<organism evidence="2 3">
    <name type="scientific">Lysobacter soyae</name>
    <dbReference type="NCBI Taxonomy" id="2764185"/>
    <lineage>
        <taxon>Bacteria</taxon>
        <taxon>Pseudomonadati</taxon>
        <taxon>Pseudomonadota</taxon>
        <taxon>Gammaproteobacteria</taxon>
        <taxon>Lysobacterales</taxon>
        <taxon>Lysobacteraceae</taxon>
        <taxon>Lysobacter</taxon>
    </lineage>
</organism>
<name>A0ABX8WRZ1_9GAMM</name>
<accession>A0ABX8WRZ1</accession>
<feature type="transmembrane region" description="Helical" evidence="1">
    <location>
        <begin position="66"/>
        <end position="87"/>
    </location>
</feature>
<evidence type="ECO:0000313" key="2">
    <source>
        <dbReference type="EMBL" id="QYR53593.1"/>
    </source>
</evidence>
<evidence type="ECO:0000313" key="3">
    <source>
        <dbReference type="Proteomes" id="UP000824755"/>
    </source>
</evidence>
<dbReference type="Proteomes" id="UP000824755">
    <property type="component" value="Chromosome"/>
</dbReference>
<dbReference type="EMBL" id="CP080544">
    <property type="protein sequence ID" value="QYR53593.1"/>
    <property type="molecule type" value="Genomic_DNA"/>
</dbReference>
<dbReference type="InterPro" id="IPR021125">
    <property type="entry name" value="DUF2127"/>
</dbReference>
<keyword evidence="1" id="KW-1133">Transmembrane helix</keyword>
<gene>
    <name evidence="2" type="ORF">H8L67_03600</name>
</gene>
<feature type="transmembrane region" description="Helical" evidence="1">
    <location>
        <begin position="99"/>
        <end position="118"/>
    </location>
</feature>
<feature type="transmembrane region" description="Helical" evidence="1">
    <location>
        <begin position="124"/>
        <end position="141"/>
    </location>
</feature>
<keyword evidence="1" id="KW-0472">Membrane</keyword>
<dbReference type="Pfam" id="PF09900">
    <property type="entry name" value="DUF2127"/>
    <property type="match status" value="1"/>
</dbReference>
<feature type="transmembrane region" description="Helical" evidence="1">
    <location>
        <begin position="12"/>
        <end position="34"/>
    </location>
</feature>